<dbReference type="Proteomes" id="UP000094469">
    <property type="component" value="Unassembled WGS sequence"/>
</dbReference>
<dbReference type="Gene3D" id="3.10.310.10">
    <property type="entry name" value="Diaminopimelate Epimerase, Chain A, domain 1"/>
    <property type="match status" value="2"/>
</dbReference>
<evidence type="ECO:0000313" key="5">
    <source>
        <dbReference type="Proteomes" id="UP000094469"/>
    </source>
</evidence>
<dbReference type="SUPFAM" id="SSF54506">
    <property type="entry name" value="Diaminopimelate epimerase-like"/>
    <property type="match status" value="1"/>
</dbReference>
<keyword evidence="2" id="KW-0413">Isomerase</keyword>
<dbReference type="InterPro" id="IPR003719">
    <property type="entry name" value="Phenazine_PhzF-like"/>
</dbReference>
<comment type="similarity">
    <text evidence="1">Belongs to the PhzF family.</text>
</comment>
<dbReference type="PANTHER" id="PTHR13774">
    <property type="entry name" value="PHENAZINE BIOSYNTHESIS PROTEIN"/>
    <property type="match status" value="1"/>
</dbReference>
<evidence type="ECO:0000256" key="2">
    <source>
        <dbReference type="ARBA" id="ARBA00023235"/>
    </source>
</evidence>
<dbReference type="AlphaFoldDB" id="A0A1E5H9T7"/>
<dbReference type="STRING" id="1131292.BCR24_05330"/>
<dbReference type="NCBIfam" id="TIGR00654">
    <property type="entry name" value="PhzF_family"/>
    <property type="match status" value="1"/>
</dbReference>
<dbReference type="PANTHER" id="PTHR13774:SF17">
    <property type="entry name" value="PHENAZINE BIOSYNTHESIS-LIKE DOMAIN-CONTAINING PROTEIN"/>
    <property type="match status" value="1"/>
</dbReference>
<evidence type="ECO:0000256" key="1">
    <source>
        <dbReference type="ARBA" id="ARBA00008270"/>
    </source>
</evidence>
<evidence type="ECO:0000256" key="3">
    <source>
        <dbReference type="PIRSR" id="PIRSR016184-1"/>
    </source>
</evidence>
<dbReference type="PIRSF" id="PIRSF016184">
    <property type="entry name" value="PhzC_PhzF"/>
    <property type="match status" value="1"/>
</dbReference>
<proteinExistence type="inferred from homology"/>
<dbReference type="GO" id="GO:0016853">
    <property type="term" value="F:isomerase activity"/>
    <property type="evidence" value="ECO:0007669"/>
    <property type="project" value="UniProtKB-KW"/>
</dbReference>
<protein>
    <submittedName>
        <fullName evidence="4">Phenazine biosynthesis protein PhzF</fullName>
    </submittedName>
</protein>
<feature type="active site" evidence="3">
    <location>
        <position position="46"/>
    </location>
</feature>
<organism evidence="4 5">
    <name type="scientific">Enterococcus ureilyticus</name>
    <dbReference type="NCBI Taxonomy" id="1131292"/>
    <lineage>
        <taxon>Bacteria</taxon>
        <taxon>Bacillati</taxon>
        <taxon>Bacillota</taxon>
        <taxon>Bacilli</taxon>
        <taxon>Lactobacillales</taxon>
        <taxon>Enterococcaceae</taxon>
        <taxon>Enterococcus</taxon>
    </lineage>
</organism>
<comment type="caution">
    <text evidence="4">The sequence shown here is derived from an EMBL/GenBank/DDBJ whole genome shotgun (WGS) entry which is preliminary data.</text>
</comment>
<dbReference type="EMBL" id="MIKC01000038">
    <property type="protein sequence ID" value="OEG21707.1"/>
    <property type="molecule type" value="Genomic_DNA"/>
</dbReference>
<dbReference type="GO" id="GO:0005737">
    <property type="term" value="C:cytoplasm"/>
    <property type="evidence" value="ECO:0007669"/>
    <property type="project" value="TreeGrafter"/>
</dbReference>
<dbReference type="RefSeq" id="WP_069640692.1">
    <property type="nucleotide sequence ID" value="NZ_JAFBEZ010000004.1"/>
</dbReference>
<reference evidence="5" key="1">
    <citation type="submission" date="2016-09" db="EMBL/GenBank/DDBJ databases">
        <authorList>
            <person name="Gulvik C.A."/>
        </authorList>
    </citation>
    <scope>NUCLEOTIDE SEQUENCE [LARGE SCALE GENOMIC DNA]</scope>
    <source>
        <strain evidence="5">LMG 26676</strain>
    </source>
</reference>
<dbReference type="OrthoDB" id="9788221at2"/>
<gene>
    <name evidence="4" type="ORF">BCR24_05330</name>
</gene>
<name>A0A1E5H9T7_9ENTE</name>
<keyword evidence="5" id="KW-1185">Reference proteome</keyword>
<dbReference type="Pfam" id="PF02567">
    <property type="entry name" value="PhzC-PhzF"/>
    <property type="match status" value="1"/>
</dbReference>
<sequence length="295" mass="32407">MKSTVLRVDAFTNTQGKGNPAGVVLNGDSYSVEQMQEIAREVGFNETVFVCSSDRAAIKLRYFTPGHETPLCGHATIGAIFALFNKKGSCQLEIETGAGILPIIYEEETQRITMKQAQPQFIDFKGDRSALCQSLGINLEDLHADWPIQYGNTGSWTLLVPVIAPEVLDKMIPNPTVFPDILKEIPKSSIHPFAVVSKDEAVYTARHFSSPFSGTTEDSVTGTASGVMGAYLLNHVYENDHSKMIQVNQGQHVQREGKVLVHIVKADNGDHEISISGTACLNHSFEVMIKQKRTE</sequence>
<evidence type="ECO:0000313" key="4">
    <source>
        <dbReference type="EMBL" id="OEG21707.1"/>
    </source>
</evidence>
<accession>A0A1E5H9T7</accession>